<dbReference type="NCBIfam" id="TIGR00167">
    <property type="entry name" value="cbbA"/>
    <property type="match status" value="1"/>
</dbReference>
<dbReference type="PIRSF" id="PIRSF001359">
    <property type="entry name" value="F_bP_aldolase_II"/>
    <property type="match status" value="1"/>
</dbReference>
<gene>
    <name evidence="4" type="ORF">A2172_03235</name>
</gene>
<comment type="caution">
    <text evidence="4">The sequence shown here is derived from an EMBL/GenBank/DDBJ whole genome shotgun (WGS) entry which is preliminary data.</text>
</comment>
<dbReference type="GO" id="GO:0008270">
    <property type="term" value="F:zinc ion binding"/>
    <property type="evidence" value="ECO:0007669"/>
    <property type="project" value="InterPro"/>
</dbReference>
<feature type="binding site" evidence="3">
    <location>
        <position position="180"/>
    </location>
    <ligand>
        <name>Zn(2+)</name>
        <dbReference type="ChEBI" id="CHEBI:29105"/>
        <label>1</label>
        <note>catalytic</note>
    </ligand>
</feature>
<sequence>MNAQKWLAKAEAEGFALGAFNIDNLEIFKGVLAAAKNKKAPVIMEFSSGEEKFVGVNNIVDLVDNAREEGATILINLDHCPDKAGIEKAIKAGFDMVHFDGSKLPYEENLKIAKEVVPKVHAKGLTVEGEIDHIAGSSGVHSGKLSQDEIKKALTNPEKAKEFVEETGIDIFAAFFGNYHGIFEGQEKQVDFDLLKKIRAALPGTFLSMHGGSGISDEQVKEAIKVGGIVKVNINTELRQAFRDTTEKVLSEKPEEYAVYKIMPTVISAIQEVVEHKIDIFGSVGKANYA</sequence>
<comment type="cofactor">
    <cofactor evidence="3">
        <name>Zn(2+)</name>
        <dbReference type="ChEBI" id="CHEBI:29105"/>
    </cofactor>
    <text evidence="3">Binds 2 Zn(2+) ions per subunit. One is catalytic and the other provides a structural contribution.</text>
</comment>
<dbReference type="PANTHER" id="PTHR30304:SF0">
    <property type="entry name" value="D-TAGATOSE-1,6-BISPHOSPHATE ALDOLASE SUBUNIT GATY-RELATED"/>
    <property type="match status" value="1"/>
</dbReference>
<dbReference type="Gene3D" id="3.20.20.70">
    <property type="entry name" value="Aldolase class I"/>
    <property type="match status" value="1"/>
</dbReference>
<name>A0A1G1W5F8_9BACT</name>
<feature type="binding site" evidence="3">
    <location>
        <position position="79"/>
    </location>
    <ligand>
        <name>Zn(2+)</name>
        <dbReference type="ChEBI" id="CHEBI:29105"/>
        <label>1</label>
        <note>catalytic</note>
    </ligand>
</feature>
<proteinExistence type="predicted"/>
<accession>A0A1G1W5F8</accession>
<dbReference type="PANTHER" id="PTHR30304">
    <property type="entry name" value="D-TAGATOSE-1,6-BISPHOSPHATE ALDOLASE"/>
    <property type="match status" value="1"/>
</dbReference>
<feature type="binding site" evidence="2">
    <location>
        <begin position="211"/>
        <end position="213"/>
    </location>
    <ligand>
        <name>dihydroxyacetone phosphate</name>
        <dbReference type="ChEBI" id="CHEBI:57642"/>
    </ligand>
</feature>
<evidence type="ECO:0008006" key="6">
    <source>
        <dbReference type="Google" id="ProtNLM"/>
    </source>
</evidence>
<evidence type="ECO:0000256" key="1">
    <source>
        <dbReference type="PIRSR" id="PIRSR001359-1"/>
    </source>
</evidence>
<dbReference type="InterPro" id="IPR000771">
    <property type="entry name" value="FBA_II"/>
</dbReference>
<dbReference type="STRING" id="1802593.A2172_03235"/>
<keyword evidence="3" id="KW-0862">Zinc</keyword>
<keyword evidence="3" id="KW-0479">Metal-binding</keyword>
<feature type="active site" description="Proton donor" evidence="1">
    <location>
        <position position="78"/>
    </location>
</feature>
<dbReference type="InterPro" id="IPR013785">
    <property type="entry name" value="Aldolase_TIM"/>
</dbReference>
<dbReference type="CDD" id="cd00947">
    <property type="entry name" value="TBP_aldolase_IIB"/>
    <property type="match status" value="1"/>
</dbReference>
<dbReference type="AlphaFoldDB" id="A0A1G1W5F8"/>
<dbReference type="GO" id="GO:0005975">
    <property type="term" value="P:carbohydrate metabolic process"/>
    <property type="evidence" value="ECO:0007669"/>
    <property type="project" value="InterPro"/>
</dbReference>
<dbReference type="EMBL" id="MHCP01000030">
    <property type="protein sequence ID" value="OGY22922.1"/>
    <property type="molecule type" value="Genomic_DNA"/>
</dbReference>
<dbReference type="InterPro" id="IPR050246">
    <property type="entry name" value="Class_II_FBP_aldolase"/>
</dbReference>
<dbReference type="SUPFAM" id="SSF51569">
    <property type="entry name" value="Aldolase"/>
    <property type="match status" value="1"/>
</dbReference>
<organism evidence="4 5">
    <name type="scientific">Candidatus Woykebacteria bacterium RBG_13_40_15</name>
    <dbReference type="NCBI Taxonomy" id="1802593"/>
    <lineage>
        <taxon>Bacteria</taxon>
        <taxon>Candidatus Woykeibacteriota</taxon>
    </lineage>
</organism>
<feature type="binding site" evidence="3">
    <location>
        <position position="210"/>
    </location>
    <ligand>
        <name>Zn(2+)</name>
        <dbReference type="ChEBI" id="CHEBI:29105"/>
        <label>1</label>
        <note>catalytic</note>
    </ligand>
</feature>
<dbReference type="GO" id="GO:0016832">
    <property type="term" value="F:aldehyde-lyase activity"/>
    <property type="evidence" value="ECO:0007669"/>
    <property type="project" value="InterPro"/>
</dbReference>
<feature type="binding site" evidence="2">
    <location>
        <begin position="233"/>
        <end position="236"/>
    </location>
    <ligand>
        <name>dihydroxyacetone phosphate</name>
        <dbReference type="ChEBI" id="CHEBI:57642"/>
    </ligand>
</feature>
<feature type="binding site" evidence="3">
    <location>
        <position position="130"/>
    </location>
    <ligand>
        <name>Zn(2+)</name>
        <dbReference type="ChEBI" id="CHEBI:29105"/>
        <label>2</label>
    </ligand>
</feature>
<evidence type="ECO:0000256" key="2">
    <source>
        <dbReference type="PIRSR" id="PIRSR001359-2"/>
    </source>
</evidence>
<dbReference type="Pfam" id="PF01116">
    <property type="entry name" value="F_bP_aldolase"/>
    <property type="match status" value="1"/>
</dbReference>
<feature type="binding site" evidence="3">
    <location>
        <position position="100"/>
    </location>
    <ligand>
        <name>Zn(2+)</name>
        <dbReference type="ChEBI" id="CHEBI:29105"/>
        <label>2</label>
    </ligand>
</feature>
<evidence type="ECO:0000313" key="4">
    <source>
        <dbReference type="EMBL" id="OGY22922.1"/>
    </source>
</evidence>
<protein>
    <recommendedName>
        <fullName evidence="6">Tagatose-bisphosphate aldolase</fullName>
    </recommendedName>
</protein>
<reference evidence="4 5" key="1">
    <citation type="journal article" date="2016" name="Nat. Commun.">
        <title>Thousands of microbial genomes shed light on interconnected biogeochemical processes in an aquifer system.</title>
        <authorList>
            <person name="Anantharaman K."/>
            <person name="Brown C.T."/>
            <person name="Hug L.A."/>
            <person name="Sharon I."/>
            <person name="Castelle C.J."/>
            <person name="Probst A.J."/>
            <person name="Thomas B.C."/>
            <person name="Singh A."/>
            <person name="Wilkins M.J."/>
            <person name="Karaoz U."/>
            <person name="Brodie E.L."/>
            <person name="Williams K.H."/>
            <person name="Hubbard S.S."/>
            <person name="Banfield J.F."/>
        </authorList>
    </citation>
    <scope>NUCLEOTIDE SEQUENCE [LARGE SCALE GENOMIC DNA]</scope>
</reference>
<evidence type="ECO:0000256" key="3">
    <source>
        <dbReference type="PIRSR" id="PIRSR001359-3"/>
    </source>
</evidence>
<dbReference type="Proteomes" id="UP000176631">
    <property type="component" value="Unassembled WGS sequence"/>
</dbReference>
<feature type="binding site" evidence="2">
    <location>
        <position position="181"/>
    </location>
    <ligand>
        <name>dihydroxyacetone phosphate</name>
        <dbReference type="ChEBI" id="CHEBI:57642"/>
    </ligand>
</feature>
<evidence type="ECO:0000313" key="5">
    <source>
        <dbReference type="Proteomes" id="UP000176631"/>
    </source>
</evidence>